<dbReference type="GO" id="GO:0008381">
    <property type="term" value="F:mechanosensitive monoatomic ion channel activity"/>
    <property type="evidence" value="ECO:0007669"/>
    <property type="project" value="InterPro"/>
</dbReference>
<keyword evidence="1" id="KW-1133">Transmembrane helix</keyword>
<accession>A0A8S3HVM3</accession>
<evidence type="ECO:0000313" key="2">
    <source>
        <dbReference type="EMBL" id="CAF5085061.1"/>
    </source>
</evidence>
<feature type="transmembrane region" description="Helical" evidence="1">
    <location>
        <begin position="75"/>
        <end position="105"/>
    </location>
</feature>
<name>A0A8S3HVM3_9BILA</name>
<feature type="transmembrane region" description="Helical" evidence="1">
    <location>
        <begin position="111"/>
        <end position="132"/>
    </location>
</feature>
<organism evidence="4 5">
    <name type="scientific">Rotaria magnacalcarata</name>
    <dbReference type="NCBI Taxonomy" id="392030"/>
    <lineage>
        <taxon>Eukaryota</taxon>
        <taxon>Metazoa</taxon>
        <taxon>Spiralia</taxon>
        <taxon>Gnathifera</taxon>
        <taxon>Rotifera</taxon>
        <taxon>Eurotatoria</taxon>
        <taxon>Bdelloidea</taxon>
        <taxon>Philodinida</taxon>
        <taxon>Philodinidae</taxon>
        <taxon>Rotaria</taxon>
    </lineage>
</organism>
<evidence type="ECO:0000313" key="4">
    <source>
        <dbReference type="EMBL" id="CAF5185560.1"/>
    </source>
</evidence>
<dbReference type="PANTHER" id="PTHR47049:SF2">
    <property type="entry name" value="PIEZO-TYPE MECHANOSENSITIVE ION CHANNEL HOMOLOG"/>
    <property type="match status" value="1"/>
</dbReference>
<dbReference type="InterPro" id="IPR027272">
    <property type="entry name" value="Piezo"/>
</dbReference>
<dbReference type="EMBL" id="CAJOBJ010333183">
    <property type="protein sequence ID" value="CAF5185560.1"/>
    <property type="molecule type" value="Genomic_DNA"/>
</dbReference>
<keyword evidence="1" id="KW-0812">Transmembrane</keyword>
<sequence length="162" mass="19055">DKNIHGIPNGTLKDIHAYAKQNTENVNSLHSQQILKNETKTWLETLYKFYFRANRFYKQIIYYSWRFGELHSYKLVLFMMVLVASLKVCAFNVSLIILTTIGLTLLRLRSLINLLTLIITGIYILASMCYQLEIAKKQIIEKNIFVKNCSKVKRSKRTTFYF</sequence>
<dbReference type="AlphaFoldDB" id="A0A8S3HVM3"/>
<evidence type="ECO:0000256" key="1">
    <source>
        <dbReference type="SAM" id="Phobius"/>
    </source>
</evidence>
<reference evidence="4" key="1">
    <citation type="submission" date="2021-02" db="EMBL/GenBank/DDBJ databases">
        <authorList>
            <person name="Nowell W R."/>
        </authorList>
    </citation>
    <scope>NUCLEOTIDE SEQUENCE</scope>
</reference>
<comment type="caution">
    <text evidence="4">The sequence shown here is derived from an EMBL/GenBank/DDBJ whole genome shotgun (WGS) entry which is preliminary data.</text>
</comment>
<evidence type="ECO:0000313" key="3">
    <source>
        <dbReference type="EMBL" id="CAF5182923.1"/>
    </source>
</evidence>
<gene>
    <name evidence="2" type="ORF">BYL167_LOCUS62417</name>
    <name evidence="4" type="ORF">GIL414_LOCUS70889</name>
    <name evidence="3" type="ORF">SMN809_LOCUS69507</name>
</gene>
<evidence type="ECO:0000313" key="5">
    <source>
        <dbReference type="Proteomes" id="UP000681720"/>
    </source>
</evidence>
<dbReference type="PANTHER" id="PTHR47049">
    <property type="entry name" value="PIEZO-TYPE MECHANOSENSITIVE ION CHANNEL HOMOLOG"/>
    <property type="match status" value="1"/>
</dbReference>
<dbReference type="Proteomes" id="UP000681967">
    <property type="component" value="Unassembled WGS sequence"/>
</dbReference>
<dbReference type="Proteomes" id="UP000676336">
    <property type="component" value="Unassembled WGS sequence"/>
</dbReference>
<feature type="non-terminal residue" evidence="4">
    <location>
        <position position="1"/>
    </location>
</feature>
<dbReference type="GO" id="GO:0016020">
    <property type="term" value="C:membrane"/>
    <property type="evidence" value="ECO:0007669"/>
    <property type="project" value="InterPro"/>
</dbReference>
<dbReference type="EMBL" id="CAJOBI010319639">
    <property type="protein sequence ID" value="CAF5182923.1"/>
    <property type="molecule type" value="Genomic_DNA"/>
</dbReference>
<dbReference type="EMBL" id="CAJOBH010234584">
    <property type="protein sequence ID" value="CAF5085061.1"/>
    <property type="molecule type" value="Genomic_DNA"/>
</dbReference>
<keyword evidence="1" id="KW-0472">Membrane</keyword>
<dbReference type="Proteomes" id="UP000681720">
    <property type="component" value="Unassembled WGS sequence"/>
</dbReference>
<proteinExistence type="predicted"/>
<protein>
    <submittedName>
        <fullName evidence="4">Uncharacterized protein</fullName>
    </submittedName>
</protein>